<proteinExistence type="predicted"/>
<dbReference type="AlphaFoldDB" id="A0A0F4L5F3"/>
<dbReference type="PATRIC" id="fig|1218506.3.peg.5"/>
<dbReference type="Pfam" id="PF20207">
    <property type="entry name" value="DUF6568"/>
    <property type="match status" value="1"/>
</dbReference>
<dbReference type="EMBL" id="JXLH01000039">
    <property type="protein sequence ID" value="KJY54072.1"/>
    <property type="molecule type" value="Genomic_DNA"/>
</dbReference>
<dbReference type="SUPFAM" id="SSF52833">
    <property type="entry name" value="Thioredoxin-like"/>
    <property type="match status" value="1"/>
</dbReference>
<keyword evidence="1" id="KW-0614">Plasmid</keyword>
<evidence type="ECO:0000313" key="2">
    <source>
        <dbReference type="Proteomes" id="UP000033612"/>
    </source>
</evidence>
<gene>
    <name evidence="1" type="ORF">JF75_19590</name>
</gene>
<dbReference type="InterPro" id="IPR046698">
    <property type="entry name" value="PedC-like"/>
</dbReference>
<dbReference type="InterPro" id="IPR036249">
    <property type="entry name" value="Thioredoxin-like_sf"/>
</dbReference>
<comment type="caution">
    <text evidence="1">The sequence shown here is derived from an EMBL/GenBank/DDBJ whole genome shotgun (WGS) entry which is preliminary data.</text>
</comment>
<reference evidence="1" key="1">
    <citation type="submission" date="2015-01" db="EMBL/GenBank/DDBJ databases">
        <title>Comparative genomics of the lactic acid bacteria isolated from the honey bee gut.</title>
        <authorList>
            <person name="Ellegaard K.M."/>
            <person name="Tamarit D."/>
            <person name="Javelind E."/>
            <person name="Olofsson T."/>
            <person name="Andersson S.G."/>
            <person name="Vasquez A."/>
        </authorList>
    </citation>
    <scope>NUCLEOTIDE SEQUENCE [LARGE SCALE GENOMIC DNA]</scope>
    <source>
        <strain evidence="1">Hma2</strain>
        <plasmid evidence="1">pHma2p1</plasmid>
    </source>
</reference>
<protein>
    <recommendedName>
        <fullName evidence="3">Thioredoxin domain-containing protein</fullName>
    </recommendedName>
</protein>
<keyword evidence="2" id="KW-1185">Reference proteome</keyword>
<accession>A0A0F4L5F3</accession>
<dbReference type="Gene3D" id="3.40.30.10">
    <property type="entry name" value="Glutaredoxin"/>
    <property type="match status" value="1"/>
</dbReference>
<dbReference type="HOGENOM" id="CLU_1592494_0_0_9"/>
<evidence type="ECO:0008006" key="3">
    <source>
        <dbReference type="Google" id="ProtNLM"/>
    </source>
</evidence>
<dbReference type="CDD" id="cd02947">
    <property type="entry name" value="TRX_family"/>
    <property type="match status" value="1"/>
</dbReference>
<organism evidence="1 2">
    <name type="scientific">Lactobacillus kimbladii</name>
    <dbReference type="NCBI Taxonomy" id="1218506"/>
    <lineage>
        <taxon>Bacteria</taxon>
        <taxon>Bacillati</taxon>
        <taxon>Bacillota</taxon>
        <taxon>Bacilli</taxon>
        <taxon>Lactobacillales</taxon>
        <taxon>Lactobacillaceae</taxon>
        <taxon>Lactobacillus</taxon>
    </lineage>
</organism>
<sequence length="167" mass="19651">MKKAFINVVILIQLGLSVLNCNFQDTKAAEIDDTEHVGYRDNSELVLRYQNTEYQKATKTFIKISPKKINKLLDKKNKRVIYVFWGKASCPYCRAFVPGLAKLSKKRKIKIYYINTENTDKDKYLKKERKKYKVGSVPTLIKIKNKRHFKVFDRGKSTLNQFLTKNY</sequence>
<name>A0A0F4L5F3_9LACO</name>
<dbReference type="Proteomes" id="UP000033612">
    <property type="component" value="Plasmid pHma2p1"/>
</dbReference>
<dbReference type="OrthoDB" id="32134at2"/>
<evidence type="ECO:0000313" key="1">
    <source>
        <dbReference type="EMBL" id="KJY54072.1"/>
    </source>
</evidence>
<dbReference type="RefSeq" id="WP_052726935.1">
    <property type="nucleotide sequence ID" value="NZ_JBHTBO010000017.1"/>
</dbReference>
<geneLocation type="plasmid" evidence="1 2">
    <name>pHma2p1</name>
</geneLocation>